<dbReference type="InterPro" id="IPR020845">
    <property type="entry name" value="AMP-binding_CS"/>
</dbReference>
<dbReference type="Proteomes" id="UP000480266">
    <property type="component" value="Unassembled WGS sequence"/>
</dbReference>
<dbReference type="EC" id="6.2.1.44" evidence="4"/>
<accession>A0A7C9RGR9</accession>
<name>A0A7C9RGR9_9BRAD</name>
<evidence type="ECO:0000256" key="4">
    <source>
        <dbReference type="ARBA" id="ARBA00066616"/>
    </source>
</evidence>
<dbReference type="GO" id="GO:0006631">
    <property type="term" value="P:fatty acid metabolic process"/>
    <property type="evidence" value="ECO:0007669"/>
    <property type="project" value="TreeGrafter"/>
</dbReference>
<dbReference type="Gene3D" id="2.30.38.10">
    <property type="entry name" value="Luciferase, Domain 3"/>
    <property type="match status" value="1"/>
</dbReference>
<dbReference type="InterPro" id="IPR045851">
    <property type="entry name" value="AMP-bd_C_sf"/>
</dbReference>
<gene>
    <name evidence="8" type="ORF">G4V63_16005</name>
</gene>
<dbReference type="Pfam" id="PF00501">
    <property type="entry name" value="AMP-binding"/>
    <property type="match status" value="1"/>
</dbReference>
<dbReference type="Gene3D" id="3.40.50.980">
    <property type="match status" value="2"/>
</dbReference>
<evidence type="ECO:0000313" key="9">
    <source>
        <dbReference type="Proteomes" id="UP000480266"/>
    </source>
</evidence>
<evidence type="ECO:0000313" key="8">
    <source>
        <dbReference type="EMBL" id="NGX96658.1"/>
    </source>
</evidence>
<sequence length="554" mass="62169">MAFIYDTIGNYIDKVCDKYPDKEILIYPEGNIHYNYHEFINLCNSLAKGLIKLGIKKGDHVAILSLNSPEYIALIIATAKIGAILVYINANYGKNEFEYVLKHSDCTTLFLTNGFKDINFIDNLYSICPELKNFKPGELKSNKFPYLKNVIFLDNISNKNMFNLEYIIKTGKDVQDSVLQERSLKLKSKDIINIQYTSGTTGNPKAVMINHYSILNNAFAVGKNLKYSSEDKLLLCLPLFHVMGCALSAILCLMRGAVLVVIDRFKTSTVLEYLSKEKCTAFNGVPTMFKFILNYPELQKADLSSLKKGFIAGSYCNPNLVLNIMNKMNMKELTTLYGQTEGLTLCQNICENPMDKKVNTVGKALPGIETKIVNPNTGKEVTYGILGELLVKGIYIMDGYYKNIEATNKAIDTEKWLHTGDLAVKDKEGFIRLIGRIKDIIIRGGENISSTEIEEYLISHPAVKQAAVVGVPDEKLGEEICAFIIPNDEVKVTKEELIKFVKDNLAKYKVPKYIAFVDEFPTTSSGKVKKYMLKDTAVELFNLNNVENMTAASQ</sequence>
<proteinExistence type="inferred from homology"/>
<organism evidence="8 9">
    <name type="scientific">Candidatus Afipia apatlaquensis</name>
    <dbReference type="NCBI Taxonomy" id="2712852"/>
    <lineage>
        <taxon>Bacteria</taxon>
        <taxon>Pseudomonadati</taxon>
        <taxon>Pseudomonadota</taxon>
        <taxon>Alphaproteobacteria</taxon>
        <taxon>Hyphomicrobiales</taxon>
        <taxon>Nitrobacteraceae</taxon>
        <taxon>Afipia</taxon>
    </lineage>
</organism>
<comment type="caution">
    <text evidence="8">The sequence shown here is derived from an EMBL/GenBank/DDBJ whole genome shotgun (WGS) entry which is preliminary data.</text>
</comment>
<dbReference type="InterPro" id="IPR000873">
    <property type="entry name" value="AMP-dep_synth/lig_dom"/>
</dbReference>
<dbReference type="Pfam" id="PF13193">
    <property type="entry name" value="AMP-binding_C"/>
    <property type="match status" value="1"/>
</dbReference>
<dbReference type="FunFam" id="3.30.300.30:FF:000008">
    <property type="entry name" value="2,3-dihydroxybenzoate-AMP ligase"/>
    <property type="match status" value="1"/>
</dbReference>
<evidence type="ECO:0000259" key="6">
    <source>
        <dbReference type="Pfam" id="PF00501"/>
    </source>
</evidence>
<evidence type="ECO:0000259" key="7">
    <source>
        <dbReference type="Pfam" id="PF13193"/>
    </source>
</evidence>
<reference evidence="8" key="1">
    <citation type="submission" date="2020-02" db="EMBL/GenBank/DDBJ databases">
        <title>Draft genome sequence of Candidatus Afipia apatlaquensis IBT-C3, a potential strain for decolorization of textile dyes.</title>
        <authorList>
            <person name="Sanchez-Reyes A."/>
            <person name="Breton-Deval L."/>
            <person name="Mangelson H."/>
            <person name="Sanchez-Flores A."/>
        </authorList>
    </citation>
    <scope>NUCLEOTIDE SEQUENCE [LARGE SCALE GENOMIC DNA]</scope>
    <source>
        <strain evidence="8">IBT-C3</strain>
    </source>
</reference>
<dbReference type="PANTHER" id="PTHR43201:SF5">
    <property type="entry name" value="MEDIUM-CHAIN ACYL-COA LIGASE ACSF2, MITOCHONDRIAL"/>
    <property type="match status" value="1"/>
</dbReference>
<keyword evidence="2" id="KW-0436">Ligase</keyword>
<dbReference type="AlphaFoldDB" id="A0A7C9RGR9"/>
<protein>
    <recommendedName>
        <fullName evidence="5">3-methylmercaptopropionyl-CoA ligase</fullName>
        <ecNumber evidence="4">6.2.1.44</ecNumber>
    </recommendedName>
</protein>
<evidence type="ECO:0000256" key="5">
    <source>
        <dbReference type="ARBA" id="ARBA00067668"/>
    </source>
</evidence>
<dbReference type="EMBL" id="JAAMRR010000816">
    <property type="protein sequence ID" value="NGX96658.1"/>
    <property type="molecule type" value="Genomic_DNA"/>
</dbReference>
<feature type="domain" description="AMP-binding enzyme C-terminal" evidence="7">
    <location>
        <begin position="452"/>
        <end position="527"/>
    </location>
</feature>
<comment type="similarity">
    <text evidence="1">Belongs to the ATP-dependent AMP-binding enzyme family.</text>
</comment>
<comment type="catalytic activity">
    <reaction evidence="3">
        <text>3-(methylsulfanyl)propanoate + ATP + CoA = 3-(methylsulfanyl)propanoyl-CoA + AMP + diphosphate</text>
        <dbReference type="Rhea" id="RHEA:43052"/>
        <dbReference type="ChEBI" id="CHEBI:30616"/>
        <dbReference type="ChEBI" id="CHEBI:33019"/>
        <dbReference type="ChEBI" id="CHEBI:49016"/>
        <dbReference type="ChEBI" id="CHEBI:57287"/>
        <dbReference type="ChEBI" id="CHEBI:82815"/>
        <dbReference type="ChEBI" id="CHEBI:456215"/>
        <dbReference type="EC" id="6.2.1.44"/>
    </reaction>
    <physiologicalReaction direction="left-to-right" evidence="3">
        <dbReference type="Rhea" id="RHEA:43053"/>
    </physiologicalReaction>
</comment>
<dbReference type="Gene3D" id="3.30.300.30">
    <property type="match status" value="1"/>
</dbReference>
<keyword evidence="9" id="KW-1185">Reference proteome</keyword>
<dbReference type="SUPFAM" id="SSF56801">
    <property type="entry name" value="Acetyl-CoA synthetase-like"/>
    <property type="match status" value="1"/>
</dbReference>
<evidence type="ECO:0000256" key="3">
    <source>
        <dbReference type="ARBA" id="ARBA00051915"/>
    </source>
</evidence>
<dbReference type="PROSITE" id="PS00455">
    <property type="entry name" value="AMP_BINDING"/>
    <property type="match status" value="1"/>
</dbReference>
<feature type="domain" description="AMP-dependent synthetase/ligase" evidence="6">
    <location>
        <begin position="13"/>
        <end position="401"/>
    </location>
</feature>
<evidence type="ECO:0000256" key="1">
    <source>
        <dbReference type="ARBA" id="ARBA00006432"/>
    </source>
</evidence>
<dbReference type="PANTHER" id="PTHR43201">
    <property type="entry name" value="ACYL-COA SYNTHETASE"/>
    <property type="match status" value="1"/>
</dbReference>
<dbReference type="GO" id="GO:0031956">
    <property type="term" value="F:medium-chain fatty acid-CoA ligase activity"/>
    <property type="evidence" value="ECO:0007669"/>
    <property type="project" value="TreeGrafter"/>
</dbReference>
<evidence type="ECO:0000256" key="2">
    <source>
        <dbReference type="ARBA" id="ARBA00022598"/>
    </source>
</evidence>
<dbReference type="InterPro" id="IPR025110">
    <property type="entry name" value="AMP-bd_C"/>
</dbReference>